<dbReference type="PANTHER" id="PTHR30041">
    <property type="entry name" value="ARSENATE REDUCTASE"/>
    <property type="match status" value="1"/>
</dbReference>
<dbReference type="OrthoDB" id="9803749at2"/>
<dbReference type="PANTHER" id="PTHR30041:SF8">
    <property type="entry name" value="PROTEIN YFFB"/>
    <property type="match status" value="1"/>
</dbReference>
<dbReference type="SUPFAM" id="SSF52833">
    <property type="entry name" value="Thioredoxin-like"/>
    <property type="match status" value="1"/>
</dbReference>
<sequence length="119" mass="13667">MEVILIGHPKSKSTKAAQRFFSERRVAVHDRDLRKRSASPKELRRWSDRLGIESLLDETSRSYVDHGLAYLSLDTDAWLERLAEDPGLLRLPLVRYGDIVTAGHDPDGWQRIADEVRSE</sequence>
<dbReference type="EMBL" id="CP036402">
    <property type="protein sequence ID" value="QBI18179.1"/>
    <property type="molecule type" value="Genomic_DNA"/>
</dbReference>
<evidence type="ECO:0000313" key="3">
    <source>
        <dbReference type="Proteomes" id="UP000291469"/>
    </source>
</evidence>
<comment type="similarity">
    <text evidence="1">Belongs to the ArsC family.</text>
</comment>
<dbReference type="AlphaFoldDB" id="A0A411YAH4"/>
<proteinExistence type="inferred from homology"/>
<evidence type="ECO:0000256" key="1">
    <source>
        <dbReference type="PROSITE-ProRule" id="PRU01282"/>
    </source>
</evidence>
<keyword evidence="3" id="KW-1185">Reference proteome</keyword>
<evidence type="ECO:0000313" key="2">
    <source>
        <dbReference type="EMBL" id="QBI18179.1"/>
    </source>
</evidence>
<dbReference type="Gene3D" id="3.40.30.10">
    <property type="entry name" value="Glutaredoxin"/>
    <property type="match status" value="1"/>
</dbReference>
<accession>A0A411YAH4</accession>
<dbReference type="Proteomes" id="UP000291469">
    <property type="component" value="Chromosome"/>
</dbReference>
<organism evidence="2 3">
    <name type="scientific">Egibacter rhizosphaerae</name>
    <dbReference type="NCBI Taxonomy" id="1670831"/>
    <lineage>
        <taxon>Bacteria</taxon>
        <taxon>Bacillati</taxon>
        <taxon>Actinomycetota</taxon>
        <taxon>Nitriliruptoria</taxon>
        <taxon>Egibacterales</taxon>
        <taxon>Egibacteraceae</taxon>
        <taxon>Egibacter</taxon>
    </lineage>
</organism>
<protein>
    <submittedName>
        <fullName evidence="2">Arsenate reductase</fullName>
    </submittedName>
</protein>
<name>A0A411YAH4_9ACTN</name>
<reference evidence="2 3" key="1">
    <citation type="submission" date="2019-01" db="EMBL/GenBank/DDBJ databases">
        <title>Egibacter rhizosphaerae EGI 80759T.</title>
        <authorList>
            <person name="Chen D.-D."/>
            <person name="Tian Y."/>
            <person name="Jiao J.-Y."/>
            <person name="Zhang X.-T."/>
            <person name="Zhang Y.-G."/>
            <person name="Zhang Y."/>
            <person name="Xiao M."/>
            <person name="Shu W.-S."/>
            <person name="Li W.-J."/>
        </authorList>
    </citation>
    <scope>NUCLEOTIDE SEQUENCE [LARGE SCALE GENOMIC DNA]</scope>
    <source>
        <strain evidence="2 3">EGI 80759</strain>
    </source>
</reference>
<dbReference type="PROSITE" id="PS51353">
    <property type="entry name" value="ARSC"/>
    <property type="match status" value="1"/>
</dbReference>
<gene>
    <name evidence="2" type="ORF">ER308_00385</name>
</gene>
<dbReference type="RefSeq" id="WP_131153177.1">
    <property type="nucleotide sequence ID" value="NZ_CP036402.1"/>
</dbReference>
<dbReference type="Pfam" id="PF03960">
    <property type="entry name" value="ArsC"/>
    <property type="match status" value="1"/>
</dbReference>
<dbReference type="KEGG" id="erz:ER308_00385"/>
<dbReference type="InterPro" id="IPR006660">
    <property type="entry name" value="Arsenate_reductase-like"/>
</dbReference>
<dbReference type="InterPro" id="IPR036249">
    <property type="entry name" value="Thioredoxin-like_sf"/>
</dbReference>